<evidence type="ECO:0000313" key="3">
    <source>
        <dbReference type="Proteomes" id="UP001156259"/>
    </source>
</evidence>
<proteinExistence type="predicted"/>
<reference evidence="2 3" key="1">
    <citation type="submission" date="2022-10" db="EMBL/GenBank/DDBJ databases">
        <title>Evolutionary Diversification of Methanotrophic Ca. Methanophagales (ANME-1) and Their Expansive Virome.</title>
        <authorList>
            <person name="Laso-Perez R."/>
            <person name="Wu F."/>
            <person name="Cremiere A."/>
            <person name="Speth D.R."/>
            <person name="Magyar J.S."/>
            <person name="Krupovic M."/>
            <person name="Orphan V.J."/>
        </authorList>
    </citation>
    <scope>NUCLEOTIDE SEQUENCE [LARGE SCALE GENOMIC DNA]</scope>
</reference>
<name>A0A9E8VAU3_9CAUD</name>
<evidence type="ECO:0000313" key="2">
    <source>
        <dbReference type="EMBL" id="WAE39526.1"/>
    </source>
</evidence>
<feature type="domain" description="DUF2341" evidence="1">
    <location>
        <begin position="396"/>
        <end position="469"/>
    </location>
</feature>
<keyword evidence="3" id="KW-1185">Reference proteome</keyword>
<dbReference type="Proteomes" id="UP001156259">
    <property type="component" value="Segment"/>
</dbReference>
<dbReference type="InterPro" id="IPR018765">
    <property type="entry name" value="DUF2341"/>
</dbReference>
<organism evidence="2 3">
    <name type="scientific">Methanophagales virus GBV301</name>
    <dbReference type="NCBI Taxonomy" id="2999280"/>
    <lineage>
        <taxon>Viruses</taxon>
        <taxon>Duplodnaviria</taxon>
        <taxon>Heunggongvirae</taxon>
        <taxon>Uroviricota</taxon>
        <taxon>Caudoviricetes</taxon>
        <taxon>Nakonvirales</taxon>
        <taxon>Ekchuahviridae</taxon>
        <taxon>Kukulkanvirus</taxon>
        <taxon>Kukulkanvirus guaymasense</taxon>
    </lineage>
</organism>
<sequence length="761" mass="85423">MPTETFIAGNGDGVVSNVDSDYNACHDADVGVAAVDSDTELFINYRYSDGDYGLDRAFLPFDTSSLPDNALIESAVLKICVTDTGFYTCIEGDKLCVVQTSQASVSSLCEDDFNEVGNIKGGEIPLSSIESWTCYEIQLNESALNWINKGEWTRLGLRFESDINESAPYDWRCALWIAASEYDTPGARPSLTVTYSTPPEYTLDIEPSLIPTIGSRFSKTIDAPLELTGKAAKVAKALMEIILNTEIKLGTSFIASENVYPLLSYNFSGTANTEFALIDQSICCEPSVSATYPISISYNISPLSIESLLTRLVEEENAFFPTLLPSLGYRCAELSQFDTSLFIKAKYIDIAPWWDESWEYRYPVFIWNNTGRVLQNYEVRVDLSSSNFDYSLCKSDGGDLRFITPDGAKLPYWIEEWNYGGNSKIWVKAKEVPTGKPLIFYMYCRNPNAESESNGKNTFLLFEDFEEYNEGVLDGQGNWEEEGDTENFEVVTDEVKSGSKAVRVNAQVGITKIVSIPSDTGFAIRSYIWGDTDYQRPCITIQEDSNEIAGIKFGDNGYIWYVRGDGWADSNKIASDYRWYKVEQWISGSGEITKVFINDLEYVHDESAKIYSNPNKIRLSMTWGTESDTGYARWDQIIIRKWTTGVSYPQLGQVTFFSSTLKNLLDIIPDYERHLKLNNTFIEGGVLDASSSFESLFAHALCYKEDFDTELITCSPLWKVSHLLDSLLIIESVGVSPKILYEFLPEVQTIILPRLTVVIIG</sequence>
<accession>A0A9E8VAU3</accession>
<evidence type="ECO:0000259" key="1">
    <source>
        <dbReference type="Pfam" id="PF10102"/>
    </source>
</evidence>
<gene>
    <name evidence="2" type="ORF">LDLAKGPJ_00102</name>
</gene>
<dbReference type="EMBL" id="OP880252">
    <property type="protein sequence ID" value="WAE39526.1"/>
    <property type="molecule type" value="Genomic_DNA"/>
</dbReference>
<dbReference type="Pfam" id="PF10102">
    <property type="entry name" value="DUF2341"/>
    <property type="match status" value="1"/>
</dbReference>
<protein>
    <recommendedName>
        <fullName evidence="1">DUF2341 domain-containing protein</fullName>
    </recommendedName>
</protein>